<feature type="transmembrane region" description="Helical" evidence="6">
    <location>
        <begin position="29"/>
        <end position="46"/>
    </location>
</feature>
<feature type="transmembrane region" description="Helical" evidence="6">
    <location>
        <begin position="131"/>
        <end position="150"/>
    </location>
</feature>
<evidence type="ECO:0000256" key="2">
    <source>
        <dbReference type="ARBA" id="ARBA00022475"/>
    </source>
</evidence>
<keyword evidence="2" id="KW-1003">Cell membrane</keyword>
<accession>A0ABW4BR30</accession>
<dbReference type="RefSeq" id="WP_125649543.1">
    <property type="nucleotide sequence ID" value="NZ_JBHTOH010000090.1"/>
</dbReference>
<comment type="subcellular location">
    <subcellularLocation>
        <location evidence="1">Membrane</location>
        <topology evidence="1">Multi-pass membrane protein</topology>
    </subcellularLocation>
</comment>
<evidence type="ECO:0000256" key="4">
    <source>
        <dbReference type="ARBA" id="ARBA00022989"/>
    </source>
</evidence>
<keyword evidence="8" id="KW-1185">Reference proteome</keyword>
<dbReference type="Pfam" id="PF02361">
    <property type="entry name" value="CbiQ"/>
    <property type="match status" value="1"/>
</dbReference>
<evidence type="ECO:0000256" key="1">
    <source>
        <dbReference type="ARBA" id="ARBA00004141"/>
    </source>
</evidence>
<dbReference type="Proteomes" id="UP001597191">
    <property type="component" value="Unassembled WGS sequence"/>
</dbReference>
<evidence type="ECO:0000313" key="8">
    <source>
        <dbReference type="Proteomes" id="UP001597191"/>
    </source>
</evidence>
<feature type="transmembrane region" description="Helical" evidence="6">
    <location>
        <begin position="211"/>
        <end position="230"/>
    </location>
</feature>
<reference evidence="8" key="1">
    <citation type="journal article" date="2019" name="Int. J. Syst. Evol. Microbiol.">
        <title>The Global Catalogue of Microorganisms (GCM) 10K type strain sequencing project: providing services to taxonomists for standard genome sequencing and annotation.</title>
        <authorList>
            <consortium name="The Broad Institute Genomics Platform"/>
            <consortium name="The Broad Institute Genome Sequencing Center for Infectious Disease"/>
            <person name="Wu L."/>
            <person name="Ma J."/>
        </authorList>
    </citation>
    <scope>NUCLEOTIDE SEQUENCE [LARGE SCALE GENOMIC DNA]</scope>
    <source>
        <strain evidence="8">CCM 8937</strain>
    </source>
</reference>
<keyword evidence="5 6" id="KW-0472">Membrane</keyword>
<sequence>MRQLNPTVKFSVILLVGLIVSFQNNLRLNLILVILFATITAVYLPILKWLRLWLWLSLAAIGVFFSGYFFLQEKTVGGQWYGWHLSGQTRYGLQLATRIYSFGFLGASFAATTTLPALIESLQQQLHLPPQFAYGIMAAFHVAPLIPPVYRQTQLSLWSRGLSAPWLSARLMTPLLVKSVRWSEILATAMISRGFTAEAPRTHFKKYQIQWFDWLFAVSLIGLTVGVTFWKSF</sequence>
<dbReference type="PANTHER" id="PTHR34857">
    <property type="entry name" value="SLL0384 PROTEIN"/>
    <property type="match status" value="1"/>
</dbReference>
<evidence type="ECO:0000256" key="3">
    <source>
        <dbReference type="ARBA" id="ARBA00022692"/>
    </source>
</evidence>
<proteinExistence type="predicted"/>
<dbReference type="InterPro" id="IPR051611">
    <property type="entry name" value="ECF_transporter_component"/>
</dbReference>
<dbReference type="InterPro" id="IPR003339">
    <property type="entry name" value="ABC/ECF_trnsptr_transmembrane"/>
</dbReference>
<keyword evidence="4 6" id="KW-1133">Transmembrane helix</keyword>
<dbReference type="CDD" id="cd16914">
    <property type="entry name" value="EcfT"/>
    <property type="match status" value="1"/>
</dbReference>
<evidence type="ECO:0000313" key="7">
    <source>
        <dbReference type="EMBL" id="MFD1411907.1"/>
    </source>
</evidence>
<feature type="transmembrane region" description="Helical" evidence="6">
    <location>
        <begin position="99"/>
        <end position="119"/>
    </location>
</feature>
<feature type="transmembrane region" description="Helical" evidence="6">
    <location>
        <begin position="52"/>
        <end position="71"/>
    </location>
</feature>
<dbReference type="PANTHER" id="PTHR34857:SF2">
    <property type="entry name" value="SLL0384 PROTEIN"/>
    <property type="match status" value="1"/>
</dbReference>
<name>A0ABW4BR30_9LACO</name>
<evidence type="ECO:0000256" key="6">
    <source>
        <dbReference type="SAM" id="Phobius"/>
    </source>
</evidence>
<comment type="caution">
    <text evidence="7">The sequence shown here is derived from an EMBL/GenBank/DDBJ whole genome shotgun (WGS) entry which is preliminary data.</text>
</comment>
<keyword evidence="3 6" id="KW-0812">Transmembrane</keyword>
<gene>
    <name evidence="7" type="ORF">ACFQ4R_09975</name>
</gene>
<organism evidence="7 8">
    <name type="scientific">Lapidilactobacillus gannanensis</name>
    <dbReference type="NCBI Taxonomy" id="2486002"/>
    <lineage>
        <taxon>Bacteria</taxon>
        <taxon>Bacillati</taxon>
        <taxon>Bacillota</taxon>
        <taxon>Bacilli</taxon>
        <taxon>Lactobacillales</taxon>
        <taxon>Lactobacillaceae</taxon>
        <taxon>Lapidilactobacillus</taxon>
    </lineage>
</organism>
<dbReference type="EMBL" id="JBHTOH010000090">
    <property type="protein sequence ID" value="MFD1411907.1"/>
    <property type="molecule type" value="Genomic_DNA"/>
</dbReference>
<protein>
    <submittedName>
        <fullName evidence="7">Energy-coupling factor transporter transmembrane component T family protein</fullName>
    </submittedName>
</protein>
<evidence type="ECO:0000256" key="5">
    <source>
        <dbReference type="ARBA" id="ARBA00023136"/>
    </source>
</evidence>